<dbReference type="NCBIfam" id="NF047593">
    <property type="entry name" value="IS66_ISAeme5_TnpA"/>
    <property type="match status" value="1"/>
</dbReference>
<accession>A0A150PTT3</accession>
<evidence type="ECO:0000313" key="2">
    <source>
        <dbReference type="Proteomes" id="UP000075604"/>
    </source>
</evidence>
<evidence type="ECO:0008006" key="3">
    <source>
        <dbReference type="Google" id="ProtNLM"/>
    </source>
</evidence>
<dbReference type="EMBL" id="JELX01001387">
    <property type="protein sequence ID" value="KYF59171.1"/>
    <property type="molecule type" value="Genomic_DNA"/>
</dbReference>
<sequence>MWMDESTRIWRDRVARWHKSGHSARVFAEQEGVSAGTLYSWSRRLGMKRSEYRQRLDKATLPALLPVVVAPSGATAPSLGAALEIVLPDGAVVRVPPTFDEDTLSRVVRALGGSR</sequence>
<protein>
    <recommendedName>
        <fullName evidence="3">Transposase</fullName>
    </recommendedName>
</protein>
<name>A0A150PTT3_SORCE</name>
<reference evidence="1 2" key="1">
    <citation type="submission" date="2014-02" db="EMBL/GenBank/DDBJ databases">
        <title>The small core and large imbalanced accessory genome model reveals a collaborative survival strategy of Sorangium cellulosum strains in nature.</title>
        <authorList>
            <person name="Han K."/>
            <person name="Peng R."/>
            <person name="Blom J."/>
            <person name="Li Y.-Z."/>
        </authorList>
    </citation>
    <scope>NUCLEOTIDE SEQUENCE [LARGE SCALE GENOMIC DNA]</scope>
    <source>
        <strain evidence="1 2">So0157-18</strain>
    </source>
</reference>
<organism evidence="1 2">
    <name type="scientific">Sorangium cellulosum</name>
    <name type="common">Polyangium cellulosum</name>
    <dbReference type="NCBI Taxonomy" id="56"/>
    <lineage>
        <taxon>Bacteria</taxon>
        <taxon>Pseudomonadati</taxon>
        <taxon>Myxococcota</taxon>
        <taxon>Polyangia</taxon>
        <taxon>Polyangiales</taxon>
        <taxon>Polyangiaceae</taxon>
        <taxon>Sorangium</taxon>
    </lineage>
</organism>
<dbReference type="Proteomes" id="UP000075604">
    <property type="component" value="Unassembled WGS sequence"/>
</dbReference>
<proteinExistence type="predicted"/>
<dbReference type="AlphaFoldDB" id="A0A150PTT3"/>
<evidence type="ECO:0000313" key="1">
    <source>
        <dbReference type="EMBL" id="KYF59171.1"/>
    </source>
</evidence>
<comment type="caution">
    <text evidence="1">The sequence shown here is derived from an EMBL/GenBank/DDBJ whole genome shotgun (WGS) entry which is preliminary data.</text>
</comment>
<gene>
    <name evidence="1" type="ORF">BE04_49185</name>
</gene>